<dbReference type="GO" id="GO:0004190">
    <property type="term" value="F:aspartic-type endopeptidase activity"/>
    <property type="evidence" value="ECO:0007669"/>
    <property type="project" value="InterPro"/>
</dbReference>
<dbReference type="PANTHER" id="PTHR33695">
    <property type="entry name" value="LIPOPROTEIN SIGNAL PEPTIDASE"/>
    <property type="match status" value="1"/>
</dbReference>
<dbReference type="Pfam" id="PF01252">
    <property type="entry name" value="Peptidase_A8"/>
    <property type="match status" value="1"/>
</dbReference>
<dbReference type="EMBL" id="UINC01006076">
    <property type="protein sequence ID" value="SVA25319.1"/>
    <property type="molecule type" value="Genomic_DNA"/>
</dbReference>
<evidence type="ECO:0000256" key="3">
    <source>
        <dbReference type="ARBA" id="ARBA00022692"/>
    </source>
</evidence>
<keyword evidence="4" id="KW-0378">Hydrolase</keyword>
<dbReference type="HAMAP" id="MF_00161">
    <property type="entry name" value="LspA"/>
    <property type="match status" value="1"/>
</dbReference>
<dbReference type="InterPro" id="IPR001872">
    <property type="entry name" value="Peptidase_A8"/>
</dbReference>
<dbReference type="NCBIfam" id="TIGR00077">
    <property type="entry name" value="lspA"/>
    <property type="match status" value="1"/>
</dbReference>
<gene>
    <name evidence="8" type="ORF">METZ01_LOCUS78173</name>
</gene>
<evidence type="ECO:0000313" key="8">
    <source>
        <dbReference type="EMBL" id="SVA25319.1"/>
    </source>
</evidence>
<keyword evidence="5 7" id="KW-1133">Transmembrane helix</keyword>
<dbReference type="PANTHER" id="PTHR33695:SF1">
    <property type="entry name" value="LIPOPROTEIN SIGNAL PEPTIDASE"/>
    <property type="match status" value="1"/>
</dbReference>
<dbReference type="AlphaFoldDB" id="A0A381UB05"/>
<organism evidence="8">
    <name type="scientific">marine metagenome</name>
    <dbReference type="NCBI Taxonomy" id="408172"/>
    <lineage>
        <taxon>unclassified sequences</taxon>
        <taxon>metagenomes</taxon>
        <taxon>ecological metagenomes</taxon>
    </lineage>
</organism>
<keyword evidence="1" id="KW-1003">Cell membrane</keyword>
<reference evidence="8" key="1">
    <citation type="submission" date="2018-05" db="EMBL/GenBank/DDBJ databases">
        <authorList>
            <person name="Lanie J.A."/>
            <person name="Ng W.-L."/>
            <person name="Kazmierczak K.M."/>
            <person name="Andrzejewski T.M."/>
            <person name="Davidsen T.M."/>
            <person name="Wayne K.J."/>
            <person name="Tettelin H."/>
            <person name="Glass J.I."/>
            <person name="Rusch D."/>
            <person name="Podicherti R."/>
            <person name="Tsui H.-C.T."/>
            <person name="Winkler M.E."/>
        </authorList>
    </citation>
    <scope>NUCLEOTIDE SEQUENCE</scope>
</reference>
<name>A0A381UB05_9ZZZZ</name>
<evidence type="ECO:0000256" key="6">
    <source>
        <dbReference type="ARBA" id="ARBA00023136"/>
    </source>
</evidence>
<accession>A0A381UB05</accession>
<sequence>MIFDLISKQIIYYSIDLNSFLTITSFLDVAHIHNFGISFGFFSGIVSPWILILVGIIVTGFIFYMLIKSTNHMEKWGLTVIIAGALSNIADRALNGYVTDFIYLHYQDFYWPAFNFADIYISVGICVIVLHLLRDLNKRIK</sequence>
<keyword evidence="6 7" id="KW-0472">Membrane</keyword>
<evidence type="ECO:0000256" key="4">
    <source>
        <dbReference type="ARBA" id="ARBA00022801"/>
    </source>
</evidence>
<keyword evidence="2" id="KW-0645">Protease</keyword>
<evidence type="ECO:0000256" key="2">
    <source>
        <dbReference type="ARBA" id="ARBA00022670"/>
    </source>
</evidence>
<dbReference type="PRINTS" id="PR00781">
    <property type="entry name" value="LIPOSIGPTASE"/>
</dbReference>
<evidence type="ECO:0000256" key="1">
    <source>
        <dbReference type="ARBA" id="ARBA00022475"/>
    </source>
</evidence>
<evidence type="ECO:0000256" key="7">
    <source>
        <dbReference type="SAM" id="Phobius"/>
    </source>
</evidence>
<evidence type="ECO:0000256" key="5">
    <source>
        <dbReference type="ARBA" id="ARBA00022989"/>
    </source>
</evidence>
<dbReference type="GO" id="GO:0006508">
    <property type="term" value="P:proteolysis"/>
    <property type="evidence" value="ECO:0007669"/>
    <property type="project" value="UniProtKB-KW"/>
</dbReference>
<feature type="transmembrane region" description="Helical" evidence="7">
    <location>
        <begin position="39"/>
        <end position="64"/>
    </location>
</feature>
<proteinExistence type="inferred from homology"/>
<protein>
    <recommendedName>
        <fullName evidence="9">Signal peptidase II</fullName>
    </recommendedName>
</protein>
<keyword evidence="3 7" id="KW-0812">Transmembrane</keyword>
<evidence type="ECO:0008006" key="9">
    <source>
        <dbReference type="Google" id="ProtNLM"/>
    </source>
</evidence>
<dbReference type="GO" id="GO:0016020">
    <property type="term" value="C:membrane"/>
    <property type="evidence" value="ECO:0007669"/>
    <property type="project" value="InterPro"/>
</dbReference>
<feature type="transmembrane region" description="Helical" evidence="7">
    <location>
        <begin position="12"/>
        <end position="33"/>
    </location>
</feature>
<feature type="transmembrane region" description="Helical" evidence="7">
    <location>
        <begin position="114"/>
        <end position="133"/>
    </location>
</feature>